<sequence length="67" mass="7800">MTAPATEHNRQHWSLDGMYEGLAKKTLDVWVKVSHEVDFRNLTWRNTAYAVALSCIIKAKQTRDLWP</sequence>
<keyword evidence="2" id="KW-1185">Reference proteome</keyword>
<dbReference type="GeneID" id="42303307"/>
<dbReference type="Proteomes" id="UP000326170">
    <property type="component" value="Plasmid unnamed2"/>
</dbReference>
<dbReference type="RefSeq" id="WP_152944322.1">
    <property type="nucleotide sequence ID" value="NZ_CP045490.1"/>
</dbReference>
<evidence type="ECO:0000313" key="1">
    <source>
        <dbReference type="EMBL" id="QFU84763.1"/>
    </source>
</evidence>
<dbReference type="KEGG" id="nas:GCU68_19810"/>
<keyword evidence="1" id="KW-0614">Plasmid</keyword>
<reference evidence="1 2" key="1">
    <citation type="journal article" date="2007" name="Int. J. Syst. Evol. Microbiol.">
        <title>Natronorubrum sulfidifaciens sp. nov., an extremely haloalkaliphilic archaeon isolated from Aiding salt lake in Xin-Jiang, China.</title>
        <authorList>
            <person name="Cui H.L."/>
            <person name="Tohty D."/>
            <person name="Liu H.C."/>
            <person name="Liu S.J."/>
            <person name="Oren A."/>
            <person name="Zhou P.J."/>
        </authorList>
    </citation>
    <scope>NUCLEOTIDE SEQUENCE [LARGE SCALE GENOMIC DNA]</scope>
    <source>
        <strain evidence="1 2">7-3</strain>
        <plasmid evidence="1">unnamed2</plasmid>
    </source>
</reference>
<name>A0A5P9P9F6_9EURY</name>
<dbReference type="AlphaFoldDB" id="A0A5P9P9F6"/>
<proteinExistence type="predicted"/>
<protein>
    <submittedName>
        <fullName evidence="1">Uncharacterized protein</fullName>
    </submittedName>
</protein>
<accession>A0A5P9P9F6</accession>
<dbReference type="EMBL" id="CP045490">
    <property type="protein sequence ID" value="QFU84763.1"/>
    <property type="molecule type" value="Genomic_DNA"/>
</dbReference>
<geneLocation type="plasmid" evidence="1 2">
    <name>unnamed2</name>
</geneLocation>
<evidence type="ECO:0000313" key="2">
    <source>
        <dbReference type="Proteomes" id="UP000326170"/>
    </source>
</evidence>
<organism evidence="1 2">
    <name type="scientific">Natronorubrum aibiense</name>
    <dbReference type="NCBI Taxonomy" id="348826"/>
    <lineage>
        <taxon>Archaea</taxon>
        <taxon>Methanobacteriati</taxon>
        <taxon>Methanobacteriota</taxon>
        <taxon>Stenosarchaea group</taxon>
        <taxon>Halobacteria</taxon>
        <taxon>Halobacteriales</taxon>
        <taxon>Natrialbaceae</taxon>
        <taxon>Natronorubrum</taxon>
    </lineage>
</organism>
<gene>
    <name evidence="1" type="ORF">GCU68_19810</name>
</gene>